<dbReference type="InterPro" id="IPR036388">
    <property type="entry name" value="WH-like_DNA-bd_sf"/>
</dbReference>
<dbReference type="InterPro" id="IPR058163">
    <property type="entry name" value="LysR-type_TF_proteobact-type"/>
</dbReference>
<keyword evidence="2" id="KW-0805">Transcription regulation</keyword>
<dbReference type="GO" id="GO:0043565">
    <property type="term" value="F:sequence-specific DNA binding"/>
    <property type="evidence" value="ECO:0007669"/>
    <property type="project" value="TreeGrafter"/>
</dbReference>
<evidence type="ECO:0000256" key="4">
    <source>
        <dbReference type="ARBA" id="ARBA00023163"/>
    </source>
</evidence>
<name>A0A423JGQ8_9PSED</name>
<evidence type="ECO:0000313" key="7">
    <source>
        <dbReference type="Proteomes" id="UP000283260"/>
    </source>
</evidence>
<dbReference type="Pfam" id="PF00126">
    <property type="entry name" value="HTH_1"/>
    <property type="match status" value="1"/>
</dbReference>
<dbReference type="InterPro" id="IPR000847">
    <property type="entry name" value="LysR_HTH_N"/>
</dbReference>
<dbReference type="SUPFAM" id="SSF53850">
    <property type="entry name" value="Periplasmic binding protein-like II"/>
    <property type="match status" value="1"/>
</dbReference>
<dbReference type="Proteomes" id="UP000283260">
    <property type="component" value="Unassembled WGS sequence"/>
</dbReference>
<dbReference type="Pfam" id="PF03466">
    <property type="entry name" value="LysR_substrate"/>
    <property type="match status" value="1"/>
</dbReference>
<feature type="domain" description="HTH lysR-type" evidence="5">
    <location>
        <begin position="9"/>
        <end position="61"/>
    </location>
</feature>
<evidence type="ECO:0000259" key="5">
    <source>
        <dbReference type="PROSITE" id="PS50931"/>
    </source>
</evidence>
<dbReference type="EMBL" id="MOBL01000001">
    <property type="protein sequence ID" value="RON36874.1"/>
    <property type="molecule type" value="Genomic_DNA"/>
</dbReference>
<dbReference type="PANTHER" id="PTHR30537:SF3">
    <property type="entry name" value="TRANSCRIPTIONAL REGULATORY PROTEIN"/>
    <property type="match status" value="1"/>
</dbReference>
<dbReference type="PROSITE" id="PS50931">
    <property type="entry name" value="HTH_LYSR"/>
    <property type="match status" value="1"/>
</dbReference>
<keyword evidence="4" id="KW-0804">Transcription</keyword>
<evidence type="ECO:0000256" key="2">
    <source>
        <dbReference type="ARBA" id="ARBA00023015"/>
    </source>
</evidence>
<organism evidence="6 7">
    <name type="scientific">Pseudomonas frederiksbergensis</name>
    <dbReference type="NCBI Taxonomy" id="104087"/>
    <lineage>
        <taxon>Bacteria</taxon>
        <taxon>Pseudomonadati</taxon>
        <taxon>Pseudomonadota</taxon>
        <taxon>Gammaproteobacteria</taxon>
        <taxon>Pseudomonadales</taxon>
        <taxon>Pseudomonadaceae</taxon>
        <taxon>Pseudomonas</taxon>
    </lineage>
</organism>
<dbReference type="AlphaFoldDB" id="A0A423JGQ8"/>
<proteinExistence type="inferred from homology"/>
<keyword evidence="3" id="KW-0238">DNA-binding</keyword>
<evidence type="ECO:0000313" key="6">
    <source>
        <dbReference type="EMBL" id="RON36874.1"/>
    </source>
</evidence>
<gene>
    <name evidence="6" type="ORF">BK661_00430</name>
</gene>
<dbReference type="InterPro" id="IPR005119">
    <property type="entry name" value="LysR_subst-bd"/>
</dbReference>
<dbReference type="FunFam" id="1.10.10.10:FF:000001">
    <property type="entry name" value="LysR family transcriptional regulator"/>
    <property type="match status" value="1"/>
</dbReference>
<dbReference type="CDD" id="cd08422">
    <property type="entry name" value="PBP2_CrgA_like"/>
    <property type="match status" value="1"/>
</dbReference>
<evidence type="ECO:0000256" key="3">
    <source>
        <dbReference type="ARBA" id="ARBA00023125"/>
    </source>
</evidence>
<dbReference type="GO" id="GO:0006351">
    <property type="term" value="P:DNA-templated transcription"/>
    <property type="evidence" value="ECO:0007669"/>
    <property type="project" value="TreeGrafter"/>
</dbReference>
<comment type="similarity">
    <text evidence="1">Belongs to the LysR transcriptional regulatory family.</text>
</comment>
<dbReference type="SUPFAM" id="SSF46785">
    <property type="entry name" value="Winged helix' DNA-binding domain"/>
    <property type="match status" value="1"/>
</dbReference>
<dbReference type="RefSeq" id="WP_123493880.1">
    <property type="nucleotide sequence ID" value="NZ_JBNDKA010000001.1"/>
</dbReference>
<dbReference type="GO" id="GO:0003700">
    <property type="term" value="F:DNA-binding transcription factor activity"/>
    <property type="evidence" value="ECO:0007669"/>
    <property type="project" value="InterPro"/>
</dbReference>
<comment type="caution">
    <text evidence="6">The sequence shown here is derived from an EMBL/GenBank/DDBJ whole genome shotgun (WGS) entry which is preliminary data.</text>
</comment>
<protein>
    <submittedName>
        <fullName evidence="6">LysR family transcriptional regulator</fullName>
    </submittedName>
</protein>
<dbReference type="PANTHER" id="PTHR30537">
    <property type="entry name" value="HTH-TYPE TRANSCRIPTIONAL REGULATOR"/>
    <property type="match status" value="1"/>
</dbReference>
<dbReference type="Gene3D" id="1.10.10.10">
    <property type="entry name" value="Winged helix-like DNA-binding domain superfamily/Winged helix DNA-binding domain"/>
    <property type="match status" value="1"/>
</dbReference>
<dbReference type="Gene3D" id="3.40.190.290">
    <property type="match status" value="1"/>
</dbReference>
<dbReference type="InterPro" id="IPR036390">
    <property type="entry name" value="WH_DNA-bd_sf"/>
</dbReference>
<sequence>MALDMLGELEAFATVARKRSFVAAARTLGRSPSALTRAVQALEESVGVKLFNRSSNAVSLTEAGERLMPHAYKMLDLQREADEDLAGLSGLAYGWIRFSAPEFLGHGVLPRLIAQYSERYPDVNVDVIFTDELIDPAKSKLDFSIRGAFAQSSDLIGYPLWNYSRYLYASPGYLERRGIPDSIEALEAHSLILHTAPRILKEWNFRSEERAISFRVHPKFRFSSGLAVFQAALAGVGIARLADWIAEPEVEAGRLLRVCPEYKLTSSGGESPQMHAVYPAGNLPLRVKSLLEVIRGFGDSLGRKHDAVLQHGIERVAALCGHSVGRKVL</sequence>
<accession>A0A423JGQ8</accession>
<evidence type="ECO:0000256" key="1">
    <source>
        <dbReference type="ARBA" id="ARBA00009437"/>
    </source>
</evidence>
<reference evidence="6 7" key="1">
    <citation type="submission" date="2016-10" db="EMBL/GenBank/DDBJ databases">
        <title>Comparative genome analysis of multiple Pseudomonas spp. focuses on biocontrol and plant growth promoting traits.</title>
        <authorList>
            <person name="Tao X.-Y."/>
            <person name="Taylor C.G."/>
        </authorList>
    </citation>
    <scope>NUCLEOTIDE SEQUENCE [LARGE SCALE GENOMIC DNA]</scope>
    <source>
        <strain evidence="6 7">94G2</strain>
    </source>
</reference>